<feature type="transmembrane region" description="Helical" evidence="1">
    <location>
        <begin position="131"/>
        <end position="153"/>
    </location>
</feature>
<dbReference type="InterPro" id="IPR000421">
    <property type="entry name" value="FA58C"/>
</dbReference>
<dbReference type="SUPFAM" id="SSF49265">
    <property type="entry name" value="Fibronectin type III"/>
    <property type="match status" value="2"/>
</dbReference>
<name>A0ABN8QJK6_9CNID</name>
<dbReference type="SMART" id="SM00231">
    <property type="entry name" value="FA58C"/>
    <property type="match status" value="1"/>
</dbReference>
<dbReference type="InterPro" id="IPR036116">
    <property type="entry name" value="FN3_sf"/>
</dbReference>
<keyword evidence="1" id="KW-0812">Transmembrane</keyword>
<dbReference type="CDD" id="cd00037">
    <property type="entry name" value="CLECT"/>
    <property type="match status" value="2"/>
</dbReference>
<dbReference type="PROSITE" id="PS50853">
    <property type="entry name" value="FN3"/>
    <property type="match status" value="2"/>
</dbReference>
<dbReference type="SUPFAM" id="SSF56436">
    <property type="entry name" value="C-type lectin-like"/>
    <property type="match status" value="2"/>
</dbReference>
<dbReference type="InterPro" id="IPR016187">
    <property type="entry name" value="CTDL_fold"/>
</dbReference>
<dbReference type="InterPro" id="IPR001304">
    <property type="entry name" value="C-type_lectin-like"/>
</dbReference>
<evidence type="ECO:0000259" key="3">
    <source>
        <dbReference type="PROSITE" id="PS50041"/>
    </source>
</evidence>
<keyword evidence="6" id="KW-1185">Reference proteome</keyword>
<dbReference type="PROSITE" id="PS50022">
    <property type="entry name" value="FA58C_3"/>
    <property type="match status" value="1"/>
</dbReference>
<comment type="caution">
    <text evidence="5">The sequence shown here is derived from an EMBL/GenBank/DDBJ whole genome shotgun (WGS) entry which is preliminary data.</text>
</comment>
<sequence>MKKGSTAKLSKYSMNGNSTELLSKKRHRSGWPRGFAALRSECMFAQCDVEACVAERLTPGTLDLEVRGSSLARCFFSLEKELYSTLSLFTQVYKWVPATFNCWGLEETYLILHFEDRRGTASLRYRNRAEIAVAFFSCVPQCFAVLACPVGWLQYQTSCYLLSSEMANWINATERCTSLNSQLVTIANRDENDLVASFASSFFWIGAEWNETTLNYSWVDGSNISFTERWKNKKYSTDLCVGICGSVSNDKECENMSEWYQDDCFHLHYFVCERKAYQEAENLKCNDTSLGFENGLFPDENITASSTFFDKYPAKARLAGEEAWCPQTKSSQEYLEISLSSLHSICAIATQGFHKIGAFTTTYLLQLSTNGTRWEWYMQNNGHTEILQGNVDSYGIVKSEFPFAPRAQYVRIWPESFCVHPCLRIEIYGVPVNNFTGPVDGPPIKISVTSLTMRSALVAWQLPLYVVVSRKETYLMKLLLSKQGGKKVYKFQSDHYNRIIMELELNTAYCVSVLVSHSIRDGPWSECVSFTTPSVCPDGWRSYGGHCYRAFSQNKSWKDANNHCLNKNSELASIHSPPENQLAASLLNPGSQCAWIGLRNKGINTTWTDGSLVNFTILNVFEGSGNPDFKCVAYVEQNKSWTAMSCSFQCTDFLCKRKDYSQQDCSDRPLGMENLAIPETSLAYKKQSVGNDMLSPRLSSSGGLCFDSSVDAYLRVNLQSSHFICAIGTQGYSHKDWYVFQYKIELAASYSKGDYYMENGNVKVFNNTASPTASIAWPFYLSSAIVSEHSSELGQFLMGSDSQDGPFPHNTLLFNLAALSPRDPMSAGTLAKVYLLNYTTLQLRTVTRTRWNRPTLTSLRRFFNELLNRYTCLQQNYNSLNQKTTPDESLLFSLLAKWLKQKAFKIVPGKKICNFPYGTETTKAVDKGCNGTSTMKTINKSGPKIELCRAPNVIERELARPHCQPGQKPSFRKSITNCPVARPDELMCFMWNLSKRIQVLMGTFNLFQIFEANNNRYAVKKNAILESGVVAKYVTLWPTGWVEKLCFRMEIYGKSYLERVPTRAPENVSYWFSADGLEVAWSPLLAYFRGYTLLGYEIDVIGPGNYLLDVRRHSDEPPFWELIKGIKSEQVYCVEVYGYTTFGRGVSSSCNGVLATSAEYTGEQLSGVSGGCFRGACGQCGRTVRCGICRSRRQQKAIPFRLNPLKQFGKHYLDRGFVHAREIGQAYGKILHKIHLKSGHILFTFSDRCYNVTVNYLVQFPFDVVLEADWHTPWGMDNCGDIRVKYYVVFALELSHSNEALGILTEVLFVLNVLLLGNCIVAGCRVIFLNRKVKCQQLQVGGSQEAYNCWAWGVCDIEECASFFPFVGTRYGNSSVIGPENMSSTCYLKRRRFSLRLSPSQCISGHSMPLRVIALFSRKINSTSYEITWEPVPHYIHGATIVGYRISYYTVQGSNSLRNITYMVSNSSEYAVVLNGLQRNSNYCVQVRAFTIQEEGPARECVFVRNDVIVLPPPKALAYQDFSSIVTVQWQSLEGLPNGLLQGYVVLLPDANTSIFSATCMTNITGIFSGCIQVAAFTREGLGNKTG</sequence>
<feature type="domain" description="Fibronectin type-III" evidence="4">
    <location>
        <begin position="442"/>
        <end position="535"/>
    </location>
</feature>
<dbReference type="InterPro" id="IPR008979">
    <property type="entry name" value="Galactose-bd-like_sf"/>
</dbReference>
<feature type="domain" description="C-type lectin" evidence="3">
    <location>
        <begin position="543"/>
        <end position="647"/>
    </location>
</feature>
<dbReference type="PANTHER" id="PTHR24543">
    <property type="entry name" value="MULTICOPPER OXIDASE-RELATED"/>
    <property type="match status" value="1"/>
</dbReference>
<accession>A0ABN8QJK6</accession>
<dbReference type="CDD" id="cd00057">
    <property type="entry name" value="FA58C"/>
    <property type="match status" value="1"/>
</dbReference>
<dbReference type="Gene3D" id="2.60.120.260">
    <property type="entry name" value="Galactose-binding domain-like"/>
    <property type="match status" value="3"/>
</dbReference>
<dbReference type="InterPro" id="IPR016186">
    <property type="entry name" value="C-type_lectin-like/link_sf"/>
</dbReference>
<evidence type="ECO:0000259" key="2">
    <source>
        <dbReference type="PROSITE" id="PS50022"/>
    </source>
</evidence>
<feature type="transmembrane region" description="Helical" evidence="1">
    <location>
        <begin position="1307"/>
        <end position="1328"/>
    </location>
</feature>
<dbReference type="SMART" id="SM00060">
    <property type="entry name" value="FN3"/>
    <property type="match status" value="4"/>
</dbReference>
<dbReference type="InterPro" id="IPR013783">
    <property type="entry name" value="Ig-like_fold"/>
</dbReference>
<dbReference type="Pfam" id="PF00754">
    <property type="entry name" value="F5_F8_type_C"/>
    <property type="match status" value="1"/>
</dbReference>
<dbReference type="CDD" id="cd00063">
    <property type="entry name" value="FN3"/>
    <property type="match status" value="2"/>
</dbReference>
<dbReference type="InterPro" id="IPR003961">
    <property type="entry name" value="FN3_dom"/>
</dbReference>
<dbReference type="PROSITE" id="PS50041">
    <property type="entry name" value="C_TYPE_LECTIN_2"/>
    <property type="match status" value="2"/>
</dbReference>
<keyword evidence="1" id="KW-0472">Membrane</keyword>
<proteinExistence type="predicted"/>
<evidence type="ECO:0000256" key="1">
    <source>
        <dbReference type="SAM" id="Phobius"/>
    </source>
</evidence>
<reference evidence="5 6" key="1">
    <citation type="submission" date="2022-05" db="EMBL/GenBank/DDBJ databases">
        <authorList>
            <consortium name="Genoscope - CEA"/>
            <person name="William W."/>
        </authorList>
    </citation>
    <scope>NUCLEOTIDE SEQUENCE [LARGE SCALE GENOMIC DNA]</scope>
</reference>
<feature type="domain" description="C-type lectin" evidence="3">
    <location>
        <begin position="155"/>
        <end position="273"/>
    </location>
</feature>
<evidence type="ECO:0000259" key="4">
    <source>
        <dbReference type="PROSITE" id="PS50853"/>
    </source>
</evidence>
<protein>
    <submittedName>
        <fullName evidence="5">Uncharacterized protein</fullName>
    </submittedName>
</protein>
<dbReference type="Pfam" id="PF00041">
    <property type="entry name" value="fn3"/>
    <property type="match status" value="1"/>
</dbReference>
<evidence type="ECO:0000313" key="5">
    <source>
        <dbReference type="EMBL" id="CAH3165791.1"/>
    </source>
</evidence>
<dbReference type="SUPFAM" id="SSF49785">
    <property type="entry name" value="Galactose-binding domain-like"/>
    <property type="match status" value="2"/>
</dbReference>
<dbReference type="Pfam" id="PF00059">
    <property type="entry name" value="Lectin_C"/>
    <property type="match status" value="2"/>
</dbReference>
<evidence type="ECO:0000313" key="6">
    <source>
        <dbReference type="Proteomes" id="UP001159405"/>
    </source>
</evidence>
<feature type="domain" description="F5/8 type C" evidence="2">
    <location>
        <begin position="285"/>
        <end position="430"/>
    </location>
</feature>
<organism evidence="5 6">
    <name type="scientific">Porites lobata</name>
    <dbReference type="NCBI Taxonomy" id="104759"/>
    <lineage>
        <taxon>Eukaryota</taxon>
        <taxon>Metazoa</taxon>
        <taxon>Cnidaria</taxon>
        <taxon>Anthozoa</taxon>
        <taxon>Hexacorallia</taxon>
        <taxon>Scleractinia</taxon>
        <taxon>Fungiina</taxon>
        <taxon>Poritidae</taxon>
        <taxon>Porites</taxon>
    </lineage>
</organism>
<dbReference type="Gene3D" id="3.10.100.10">
    <property type="entry name" value="Mannose-Binding Protein A, subunit A"/>
    <property type="match status" value="2"/>
</dbReference>
<dbReference type="PROSITE" id="PS01285">
    <property type="entry name" value="FA58C_1"/>
    <property type="match status" value="1"/>
</dbReference>
<dbReference type="EMBL" id="CALNXK010000134">
    <property type="protein sequence ID" value="CAH3165791.1"/>
    <property type="molecule type" value="Genomic_DNA"/>
</dbReference>
<gene>
    <name evidence="5" type="ORF">PLOB_00007331</name>
</gene>
<keyword evidence="1" id="KW-1133">Transmembrane helix</keyword>
<dbReference type="Gene3D" id="2.60.40.10">
    <property type="entry name" value="Immunoglobulins"/>
    <property type="match status" value="2"/>
</dbReference>
<feature type="domain" description="Fibronectin type-III" evidence="4">
    <location>
        <begin position="1408"/>
        <end position="1513"/>
    </location>
</feature>
<dbReference type="SMART" id="SM00034">
    <property type="entry name" value="CLECT"/>
    <property type="match status" value="2"/>
</dbReference>
<dbReference type="Proteomes" id="UP001159405">
    <property type="component" value="Unassembled WGS sequence"/>
</dbReference>